<reference evidence="2 3" key="1">
    <citation type="journal article" date="2019" name="Int. J. Syst. Evol. Microbiol.">
        <title>The Global Catalogue of Microorganisms (GCM) 10K type strain sequencing project: providing services to taxonomists for standard genome sequencing and annotation.</title>
        <authorList>
            <consortium name="The Broad Institute Genomics Platform"/>
            <consortium name="The Broad Institute Genome Sequencing Center for Infectious Disease"/>
            <person name="Wu L."/>
            <person name="Ma J."/>
        </authorList>
    </citation>
    <scope>NUCLEOTIDE SEQUENCE [LARGE SCALE GENOMIC DNA]</scope>
    <source>
        <strain evidence="2 3">JCM 6307</strain>
    </source>
</reference>
<organism evidence="2 3">
    <name type="scientific">Streptomyces thermolineatus</name>
    <dbReference type="NCBI Taxonomy" id="44033"/>
    <lineage>
        <taxon>Bacteria</taxon>
        <taxon>Bacillati</taxon>
        <taxon>Actinomycetota</taxon>
        <taxon>Actinomycetes</taxon>
        <taxon>Kitasatosporales</taxon>
        <taxon>Streptomycetaceae</taxon>
        <taxon>Streptomyces</taxon>
    </lineage>
</organism>
<feature type="region of interest" description="Disordered" evidence="1">
    <location>
        <begin position="49"/>
        <end position="68"/>
    </location>
</feature>
<dbReference type="EMBL" id="BAAATA010000004">
    <property type="protein sequence ID" value="GAA2476682.1"/>
    <property type="molecule type" value="Genomic_DNA"/>
</dbReference>
<protein>
    <submittedName>
        <fullName evidence="2">Uncharacterized protein</fullName>
    </submittedName>
</protein>
<dbReference type="Proteomes" id="UP001501358">
    <property type="component" value="Unassembled WGS sequence"/>
</dbReference>
<keyword evidence="3" id="KW-1185">Reference proteome</keyword>
<accession>A0ABN3L3A9</accession>
<proteinExistence type="predicted"/>
<evidence type="ECO:0000256" key="1">
    <source>
        <dbReference type="SAM" id="MobiDB-lite"/>
    </source>
</evidence>
<sequence length="68" mass="7121">MGLFGKKTAHYETEVDVETKDGKSVTYRGDGVGPDGLTGDQILNSAEAAALAQEPGGRVTGSRARRAR</sequence>
<evidence type="ECO:0000313" key="2">
    <source>
        <dbReference type="EMBL" id="GAA2476682.1"/>
    </source>
</evidence>
<comment type="caution">
    <text evidence="2">The sequence shown here is derived from an EMBL/GenBank/DDBJ whole genome shotgun (WGS) entry which is preliminary data.</text>
</comment>
<name>A0ABN3L3A9_9ACTN</name>
<dbReference type="RefSeq" id="WP_344381963.1">
    <property type="nucleotide sequence ID" value="NZ_BAAATA010000004.1"/>
</dbReference>
<gene>
    <name evidence="2" type="ORF">GCM10010406_11050</name>
</gene>
<evidence type="ECO:0000313" key="3">
    <source>
        <dbReference type="Proteomes" id="UP001501358"/>
    </source>
</evidence>